<evidence type="ECO:0000313" key="3">
    <source>
        <dbReference type="Proteomes" id="UP000799441"/>
    </source>
</evidence>
<evidence type="ECO:0000313" key="2">
    <source>
        <dbReference type="EMBL" id="KAF2719214.1"/>
    </source>
</evidence>
<dbReference type="OrthoDB" id="3904217at2759"/>
<keyword evidence="3" id="KW-1185">Reference proteome</keyword>
<evidence type="ECO:0000259" key="1">
    <source>
        <dbReference type="Pfam" id="PF13924"/>
    </source>
</evidence>
<sequence length="164" mass="17925">MVSTRAISLFAGAWSLVNNTRTFNGAASIDATYGDKPAGIIYYMPSGFMSAILTTTNPAERPENLTLPYQPNQSDAEWAQIGRHTLAYAGPFDVNTSSIEEFSGEMTGELTHGPLNTATLPAFVGSYQLRQFHFSQNYTLLSLTGDLGGGIVDHLIWQRLDRET</sequence>
<dbReference type="InterPro" id="IPR024311">
    <property type="entry name" value="Lipocalin-like"/>
</dbReference>
<protein>
    <recommendedName>
        <fullName evidence="1">Lipocalin-like domain-containing protein</fullName>
    </recommendedName>
</protein>
<reference evidence="2" key="1">
    <citation type="journal article" date="2020" name="Stud. Mycol.">
        <title>101 Dothideomycetes genomes: a test case for predicting lifestyles and emergence of pathogens.</title>
        <authorList>
            <person name="Haridas S."/>
            <person name="Albert R."/>
            <person name="Binder M."/>
            <person name="Bloem J."/>
            <person name="Labutti K."/>
            <person name="Salamov A."/>
            <person name="Andreopoulos B."/>
            <person name="Baker S."/>
            <person name="Barry K."/>
            <person name="Bills G."/>
            <person name="Bluhm B."/>
            <person name="Cannon C."/>
            <person name="Castanera R."/>
            <person name="Culley D."/>
            <person name="Daum C."/>
            <person name="Ezra D."/>
            <person name="Gonzalez J."/>
            <person name="Henrissat B."/>
            <person name="Kuo A."/>
            <person name="Liang C."/>
            <person name="Lipzen A."/>
            <person name="Lutzoni F."/>
            <person name="Magnuson J."/>
            <person name="Mondo S."/>
            <person name="Nolan M."/>
            <person name="Ohm R."/>
            <person name="Pangilinan J."/>
            <person name="Park H.-J."/>
            <person name="Ramirez L."/>
            <person name="Alfaro M."/>
            <person name="Sun H."/>
            <person name="Tritt A."/>
            <person name="Yoshinaga Y."/>
            <person name="Zwiers L.-H."/>
            <person name="Turgeon B."/>
            <person name="Goodwin S."/>
            <person name="Spatafora J."/>
            <person name="Crous P."/>
            <person name="Grigoriev I."/>
        </authorList>
    </citation>
    <scope>NUCLEOTIDE SEQUENCE</scope>
    <source>
        <strain evidence="2">CBS 116435</strain>
    </source>
</reference>
<dbReference type="EMBL" id="MU003814">
    <property type="protein sequence ID" value="KAF2719214.1"/>
    <property type="molecule type" value="Genomic_DNA"/>
</dbReference>
<accession>A0A9P4Q3Q0</accession>
<feature type="domain" description="Lipocalin-like" evidence="1">
    <location>
        <begin position="12"/>
        <end position="142"/>
    </location>
</feature>
<gene>
    <name evidence="2" type="ORF">K431DRAFT_296236</name>
</gene>
<proteinExistence type="predicted"/>
<comment type="caution">
    <text evidence="2">The sequence shown here is derived from an EMBL/GenBank/DDBJ whole genome shotgun (WGS) entry which is preliminary data.</text>
</comment>
<dbReference type="Pfam" id="PF13924">
    <property type="entry name" value="Lipocalin_5"/>
    <property type="match status" value="1"/>
</dbReference>
<dbReference type="AlphaFoldDB" id="A0A9P4Q3Q0"/>
<dbReference type="Proteomes" id="UP000799441">
    <property type="component" value="Unassembled WGS sequence"/>
</dbReference>
<name>A0A9P4Q3Q0_9PEZI</name>
<organism evidence="2 3">
    <name type="scientific">Polychaeton citri CBS 116435</name>
    <dbReference type="NCBI Taxonomy" id="1314669"/>
    <lineage>
        <taxon>Eukaryota</taxon>
        <taxon>Fungi</taxon>
        <taxon>Dikarya</taxon>
        <taxon>Ascomycota</taxon>
        <taxon>Pezizomycotina</taxon>
        <taxon>Dothideomycetes</taxon>
        <taxon>Dothideomycetidae</taxon>
        <taxon>Capnodiales</taxon>
        <taxon>Capnodiaceae</taxon>
        <taxon>Polychaeton</taxon>
    </lineage>
</organism>